<dbReference type="RefSeq" id="WP_048179958.1">
    <property type="nucleotide sequence ID" value="NZ_CP009508.1"/>
</dbReference>
<proteinExistence type="predicted"/>
<dbReference type="HOGENOM" id="CLU_2490519_0_0_2"/>
<dbReference type="Proteomes" id="UP000033123">
    <property type="component" value="Chromosome"/>
</dbReference>
<dbReference type="KEGG" id="msj:MSSAC_0713"/>
<evidence type="ECO:0000313" key="2">
    <source>
        <dbReference type="Proteomes" id="UP000033123"/>
    </source>
</evidence>
<reference evidence="1 2" key="1">
    <citation type="submission" date="2014-07" db="EMBL/GenBank/DDBJ databases">
        <title>Methanogenic archaea and the global carbon cycle.</title>
        <authorList>
            <person name="Henriksen J.R."/>
            <person name="Luke J."/>
            <person name="Reinhart S."/>
            <person name="Benedict M.N."/>
            <person name="Youngblut N.D."/>
            <person name="Metcalf M.E."/>
            <person name="Whitaker R.J."/>
            <person name="Metcalf W.W."/>
        </authorList>
    </citation>
    <scope>NUCLEOTIDE SEQUENCE [LARGE SCALE GENOMIC DNA]</scope>
    <source>
        <strain evidence="1 2">C2J</strain>
    </source>
</reference>
<organism evidence="1 2">
    <name type="scientific">Methanosarcina siciliae C2J</name>
    <dbReference type="NCBI Taxonomy" id="1434118"/>
    <lineage>
        <taxon>Archaea</taxon>
        <taxon>Methanobacteriati</taxon>
        <taxon>Methanobacteriota</taxon>
        <taxon>Stenosarchaea group</taxon>
        <taxon>Methanomicrobia</taxon>
        <taxon>Methanosarcinales</taxon>
        <taxon>Methanosarcinaceae</taxon>
        <taxon>Methanosarcina</taxon>
    </lineage>
</organism>
<dbReference type="PATRIC" id="fig|1434118.4.peg.906"/>
<accession>A0A0E3PLJ2</accession>
<dbReference type="GeneID" id="24870268"/>
<name>A0A0E3PLJ2_9EURY</name>
<evidence type="ECO:0000313" key="1">
    <source>
        <dbReference type="EMBL" id="AKB35303.1"/>
    </source>
</evidence>
<dbReference type="EMBL" id="CP009508">
    <property type="protein sequence ID" value="AKB35303.1"/>
    <property type="molecule type" value="Genomic_DNA"/>
</dbReference>
<dbReference type="STRING" id="1434118.MSSAC_0713"/>
<gene>
    <name evidence="1" type="ORF">MSSAC_0713</name>
</gene>
<sequence length="86" mass="9385">MKGKRALLLFVFILFFVLPVANTAWIKYAGSSDPAAGDLPDELTEGEINLNNGGKYRDGLVDTFDYFRNPGYPIGSTHDAENNGST</sequence>
<dbReference type="AlphaFoldDB" id="A0A0E3PLJ2"/>
<protein>
    <submittedName>
        <fullName evidence="1">Uncharacterized protein</fullName>
    </submittedName>
</protein>